<dbReference type="NCBIfam" id="TIGR00536">
    <property type="entry name" value="hemK_fam"/>
    <property type="match status" value="1"/>
</dbReference>
<keyword evidence="4" id="KW-0949">S-adenosyl-L-methionine</keyword>
<evidence type="ECO:0000256" key="1">
    <source>
        <dbReference type="ARBA" id="ARBA00012771"/>
    </source>
</evidence>
<dbReference type="InterPro" id="IPR019874">
    <property type="entry name" value="RF_methyltr_PrmC"/>
</dbReference>
<comment type="catalytic activity">
    <reaction evidence="5">
        <text>L-glutaminyl-[peptide chain release factor] + S-adenosyl-L-methionine = N(5)-methyl-L-glutaminyl-[peptide chain release factor] + S-adenosyl-L-homocysteine + H(+)</text>
        <dbReference type="Rhea" id="RHEA:42896"/>
        <dbReference type="Rhea" id="RHEA-COMP:10271"/>
        <dbReference type="Rhea" id="RHEA-COMP:10272"/>
        <dbReference type="ChEBI" id="CHEBI:15378"/>
        <dbReference type="ChEBI" id="CHEBI:30011"/>
        <dbReference type="ChEBI" id="CHEBI:57856"/>
        <dbReference type="ChEBI" id="CHEBI:59789"/>
        <dbReference type="ChEBI" id="CHEBI:61891"/>
        <dbReference type="EC" id="2.1.1.297"/>
    </reaction>
</comment>
<reference evidence="8" key="1">
    <citation type="submission" date="2023-10" db="EMBL/GenBank/DDBJ databases">
        <title>Whole Genome based description of the genera Actinobaculum and Actinotignum reveals a complex phylogenetic relationship within the species included in the genus Actinotignum.</title>
        <authorList>
            <person name="Jensen C.S."/>
            <person name="Dargis R."/>
            <person name="Kemp M."/>
            <person name="Christensen J.J."/>
        </authorList>
    </citation>
    <scope>NUCLEOTIDE SEQUENCE</scope>
    <source>
        <strain evidence="8">SLA_B511</strain>
    </source>
</reference>
<evidence type="ECO:0000259" key="6">
    <source>
        <dbReference type="Pfam" id="PF05175"/>
    </source>
</evidence>
<dbReference type="EMBL" id="JAWNGC010000006">
    <property type="protein sequence ID" value="MDY5155249.1"/>
    <property type="molecule type" value="Genomic_DNA"/>
</dbReference>
<evidence type="ECO:0000313" key="8">
    <source>
        <dbReference type="EMBL" id="MDY5155249.1"/>
    </source>
</evidence>
<feature type="domain" description="Release factor glutamine methyltransferase N-terminal" evidence="7">
    <location>
        <begin position="7"/>
        <end position="71"/>
    </location>
</feature>
<keyword evidence="3 8" id="KW-0808">Transferase</keyword>
<dbReference type="Gene3D" id="3.40.50.150">
    <property type="entry name" value="Vaccinia Virus protein VP39"/>
    <property type="match status" value="1"/>
</dbReference>
<dbReference type="PANTHER" id="PTHR18895:SF74">
    <property type="entry name" value="MTRF1L RELEASE FACTOR GLUTAMINE METHYLTRANSFERASE"/>
    <property type="match status" value="1"/>
</dbReference>
<dbReference type="Proteomes" id="UP001281731">
    <property type="component" value="Unassembled WGS sequence"/>
</dbReference>
<name>A0AAW9HWI8_9ACTO</name>
<dbReference type="Pfam" id="PF05175">
    <property type="entry name" value="MTS"/>
    <property type="match status" value="1"/>
</dbReference>
<sequence length="312" mass="34325">MATWAVLLNDATYVLAEAGVPSPRVDAKELAEFLCGHKPNPRSLADECTTADYLSLVGRRCGREPLQHITGRMYFRYLELACTPDVFIVRPETELVAGAAIDTARELMRQRLRSTDNERGQGGGVRAIGKEQYSAVLRTTEQGSPSLTVVDLCTGSGAIALSVATEVPGTRVYAAEISPQAFRVAERNNERYGNRVHIINEDALHAFPELEGAVDIVVTNPPYVPPGTKHSPEVQRDPQLALWGGGEDGLDLPRQLVCRAAQLLHPGGMLIMEHAETQGEALRNFMNTHGFCDAVTHEDYTRRPRWTQARKI</sequence>
<dbReference type="RefSeq" id="WP_320756610.1">
    <property type="nucleotide sequence ID" value="NZ_JAWNGC010000006.1"/>
</dbReference>
<dbReference type="EC" id="2.1.1.297" evidence="1"/>
<dbReference type="InterPro" id="IPR007848">
    <property type="entry name" value="Small_mtfrase_dom"/>
</dbReference>
<dbReference type="InterPro" id="IPR002052">
    <property type="entry name" value="DNA_methylase_N6_adenine_CS"/>
</dbReference>
<dbReference type="PANTHER" id="PTHR18895">
    <property type="entry name" value="HEMK METHYLTRANSFERASE"/>
    <property type="match status" value="1"/>
</dbReference>
<dbReference type="AlphaFoldDB" id="A0AAW9HWI8"/>
<feature type="domain" description="Methyltransferase small" evidence="6">
    <location>
        <begin position="145"/>
        <end position="224"/>
    </location>
</feature>
<dbReference type="InterPro" id="IPR004556">
    <property type="entry name" value="HemK-like"/>
</dbReference>
<dbReference type="InterPro" id="IPR029063">
    <property type="entry name" value="SAM-dependent_MTases_sf"/>
</dbReference>
<dbReference type="GO" id="GO:0003676">
    <property type="term" value="F:nucleic acid binding"/>
    <property type="evidence" value="ECO:0007669"/>
    <property type="project" value="InterPro"/>
</dbReference>
<dbReference type="InterPro" id="IPR040758">
    <property type="entry name" value="PrmC_N"/>
</dbReference>
<comment type="caution">
    <text evidence="8">The sequence shown here is derived from an EMBL/GenBank/DDBJ whole genome shotgun (WGS) entry which is preliminary data.</text>
</comment>
<evidence type="ECO:0000256" key="2">
    <source>
        <dbReference type="ARBA" id="ARBA00022603"/>
    </source>
</evidence>
<evidence type="ECO:0000313" key="9">
    <source>
        <dbReference type="Proteomes" id="UP001281731"/>
    </source>
</evidence>
<dbReference type="InterPro" id="IPR050320">
    <property type="entry name" value="N5-glutamine_MTase"/>
</dbReference>
<dbReference type="GO" id="GO:0032259">
    <property type="term" value="P:methylation"/>
    <property type="evidence" value="ECO:0007669"/>
    <property type="project" value="UniProtKB-KW"/>
</dbReference>
<evidence type="ECO:0000256" key="3">
    <source>
        <dbReference type="ARBA" id="ARBA00022679"/>
    </source>
</evidence>
<keyword evidence="2 8" id="KW-0489">Methyltransferase</keyword>
<dbReference type="NCBIfam" id="TIGR03534">
    <property type="entry name" value="RF_mod_PrmC"/>
    <property type="match status" value="1"/>
</dbReference>
<dbReference type="GO" id="GO:0102559">
    <property type="term" value="F:peptide chain release factor N(5)-glutamine methyltransferase activity"/>
    <property type="evidence" value="ECO:0007669"/>
    <property type="project" value="UniProtKB-EC"/>
</dbReference>
<dbReference type="PROSITE" id="PS00092">
    <property type="entry name" value="N6_MTASE"/>
    <property type="match status" value="1"/>
</dbReference>
<dbReference type="SUPFAM" id="SSF53335">
    <property type="entry name" value="S-adenosyl-L-methionine-dependent methyltransferases"/>
    <property type="match status" value="1"/>
</dbReference>
<protein>
    <recommendedName>
        <fullName evidence="1">peptide chain release factor N(5)-glutamine methyltransferase</fullName>
        <ecNumber evidence="1">2.1.1.297</ecNumber>
    </recommendedName>
</protein>
<dbReference type="CDD" id="cd02440">
    <property type="entry name" value="AdoMet_MTases"/>
    <property type="match status" value="1"/>
</dbReference>
<proteinExistence type="predicted"/>
<dbReference type="Gene3D" id="1.10.8.10">
    <property type="entry name" value="DNA helicase RuvA subunit, C-terminal domain"/>
    <property type="match status" value="1"/>
</dbReference>
<evidence type="ECO:0000256" key="4">
    <source>
        <dbReference type="ARBA" id="ARBA00022691"/>
    </source>
</evidence>
<evidence type="ECO:0000256" key="5">
    <source>
        <dbReference type="ARBA" id="ARBA00048391"/>
    </source>
</evidence>
<organism evidence="8 9">
    <name type="scientific">Actinotignum urinale</name>
    <dbReference type="NCBI Taxonomy" id="190146"/>
    <lineage>
        <taxon>Bacteria</taxon>
        <taxon>Bacillati</taxon>
        <taxon>Actinomycetota</taxon>
        <taxon>Actinomycetes</taxon>
        <taxon>Actinomycetales</taxon>
        <taxon>Actinomycetaceae</taxon>
        <taxon>Actinotignum</taxon>
    </lineage>
</organism>
<dbReference type="Pfam" id="PF17827">
    <property type="entry name" value="PrmC_N"/>
    <property type="match status" value="1"/>
</dbReference>
<accession>A0AAW9HWI8</accession>
<gene>
    <name evidence="8" type="primary">prmC</name>
    <name evidence="8" type="ORF">R6G80_05855</name>
</gene>
<evidence type="ECO:0000259" key="7">
    <source>
        <dbReference type="Pfam" id="PF17827"/>
    </source>
</evidence>